<feature type="region of interest" description="Disordered" evidence="5">
    <location>
        <begin position="327"/>
        <end position="359"/>
    </location>
</feature>
<dbReference type="GO" id="GO:0006298">
    <property type="term" value="P:mismatch repair"/>
    <property type="evidence" value="ECO:0000318"/>
    <property type="project" value="GO_Central"/>
</dbReference>
<dbReference type="STRING" id="5722.A2ER67"/>
<feature type="domain" description="DNA mismatch repair protein S5" evidence="6">
    <location>
        <begin position="213"/>
        <end position="331"/>
    </location>
</feature>
<dbReference type="VEuPathDB" id="TrichDB:TVAGG3_0411010"/>
<dbReference type="InterPro" id="IPR032189">
    <property type="entry name" value="Mlh1_C"/>
</dbReference>
<evidence type="ECO:0000256" key="1">
    <source>
        <dbReference type="ARBA" id="ARBA00004123"/>
    </source>
</evidence>
<dbReference type="GO" id="GO:0016887">
    <property type="term" value="F:ATP hydrolysis activity"/>
    <property type="evidence" value="ECO:0000318"/>
    <property type="project" value="GO_Central"/>
</dbReference>
<dbReference type="Proteomes" id="UP000001542">
    <property type="component" value="Unassembled WGS sequence"/>
</dbReference>
<reference evidence="7" key="2">
    <citation type="journal article" date="2007" name="Science">
        <title>Draft genome sequence of the sexually transmitted pathogen Trichomonas vaginalis.</title>
        <authorList>
            <person name="Carlton J.M."/>
            <person name="Hirt R.P."/>
            <person name="Silva J.C."/>
            <person name="Delcher A.L."/>
            <person name="Schatz M."/>
            <person name="Zhao Q."/>
            <person name="Wortman J.R."/>
            <person name="Bidwell S.L."/>
            <person name="Alsmark U.C.M."/>
            <person name="Besteiro S."/>
            <person name="Sicheritz-Ponten T."/>
            <person name="Noel C.J."/>
            <person name="Dacks J.B."/>
            <person name="Foster P.G."/>
            <person name="Simillion C."/>
            <person name="Van de Peer Y."/>
            <person name="Miranda-Saavedra D."/>
            <person name="Barton G.J."/>
            <person name="Westrop G.D."/>
            <person name="Mueller S."/>
            <person name="Dessi D."/>
            <person name="Fiori P.L."/>
            <person name="Ren Q."/>
            <person name="Paulsen I."/>
            <person name="Zhang H."/>
            <person name="Bastida-Corcuera F.D."/>
            <person name="Simoes-Barbosa A."/>
            <person name="Brown M.T."/>
            <person name="Hayes R.D."/>
            <person name="Mukherjee M."/>
            <person name="Okumura C.Y."/>
            <person name="Schneider R."/>
            <person name="Smith A.J."/>
            <person name="Vanacova S."/>
            <person name="Villalvazo M."/>
            <person name="Haas B.J."/>
            <person name="Pertea M."/>
            <person name="Feldblyum T.V."/>
            <person name="Utterback T.R."/>
            <person name="Shu C.L."/>
            <person name="Osoegawa K."/>
            <person name="de Jong P.J."/>
            <person name="Hrdy I."/>
            <person name="Horvathova L."/>
            <person name="Zubacova Z."/>
            <person name="Dolezal P."/>
            <person name="Malik S.B."/>
            <person name="Logsdon J.M. Jr."/>
            <person name="Henze K."/>
            <person name="Gupta A."/>
            <person name="Wang C.C."/>
            <person name="Dunne R.L."/>
            <person name="Upcroft J.A."/>
            <person name="Upcroft P."/>
            <person name="White O."/>
            <person name="Salzberg S.L."/>
            <person name="Tang P."/>
            <person name="Chiu C.-H."/>
            <person name="Lee Y.-S."/>
            <person name="Embley T.M."/>
            <person name="Coombs G.H."/>
            <person name="Mottram J.C."/>
            <person name="Tachezy J."/>
            <person name="Fraser-Liggett C.M."/>
            <person name="Johnson P.J."/>
        </authorList>
    </citation>
    <scope>NUCLEOTIDE SEQUENCE [LARGE SCALE GENOMIC DNA]</scope>
    <source>
        <strain evidence="7">G3</strain>
    </source>
</reference>
<dbReference type="InterPro" id="IPR002099">
    <property type="entry name" value="MutL/Mlh/PMS"/>
</dbReference>
<dbReference type="GO" id="GO:0032389">
    <property type="term" value="C:MutLalpha complex"/>
    <property type="evidence" value="ECO:0000318"/>
    <property type="project" value="GO_Central"/>
</dbReference>
<dbReference type="SUPFAM" id="SSF54211">
    <property type="entry name" value="Ribosomal protein S5 domain 2-like"/>
    <property type="match status" value="1"/>
</dbReference>
<dbReference type="FunCoup" id="A2ER67">
    <property type="interactions" value="369"/>
</dbReference>
<gene>
    <name evidence="7" type="ORF">TVAG_226330</name>
</gene>
<evidence type="ECO:0000256" key="4">
    <source>
        <dbReference type="ARBA" id="ARBA00023242"/>
    </source>
</evidence>
<dbReference type="GO" id="GO:0140664">
    <property type="term" value="F:ATP-dependent DNA damage sensor activity"/>
    <property type="evidence" value="ECO:0007669"/>
    <property type="project" value="InterPro"/>
</dbReference>
<dbReference type="GO" id="GO:0030983">
    <property type="term" value="F:mismatched DNA binding"/>
    <property type="evidence" value="ECO:0007669"/>
    <property type="project" value="InterPro"/>
</dbReference>
<dbReference type="InterPro" id="IPR020568">
    <property type="entry name" value="Ribosomal_Su5_D2-typ_SF"/>
</dbReference>
<evidence type="ECO:0000313" key="7">
    <source>
        <dbReference type="EMBL" id="EAY04820.1"/>
    </source>
</evidence>
<dbReference type="InterPro" id="IPR014721">
    <property type="entry name" value="Ribsml_uS5_D2-typ_fold_subgr"/>
</dbReference>
<feature type="region of interest" description="Disordered" evidence="5">
    <location>
        <begin position="389"/>
        <end position="486"/>
    </location>
</feature>
<dbReference type="Pfam" id="PF01119">
    <property type="entry name" value="DNA_mis_repair"/>
    <property type="match status" value="1"/>
</dbReference>
<dbReference type="NCBIfam" id="TIGR00585">
    <property type="entry name" value="mutl"/>
    <property type="match status" value="1"/>
</dbReference>
<proteinExistence type="inferred from homology"/>
<dbReference type="InterPro" id="IPR014762">
    <property type="entry name" value="DNA_mismatch_repair_CS"/>
</dbReference>
<comment type="similarity">
    <text evidence="2">Belongs to the DNA mismatch repair MutL/HexB family.</text>
</comment>
<dbReference type="OrthoDB" id="10263226at2759"/>
<organism evidence="7 8">
    <name type="scientific">Trichomonas vaginalis (strain ATCC PRA-98 / G3)</name>
    <dbReference type="NCBI Taxonomy" id="412133"/>
    <lineage>
        <taxon>Eukaryota</taxon>
        <taxon>Metamonada</taxon>
        <taxon>Parabasalia</taxon>
        <taxon>Trichomonadida</taxon>
        <taxon>Trichomonadidae</taxon>
        <taxon>Trichomonas</taxon>
    </lineage>
</organism>
<dbReference type="PANTHER" id="PTHR10073:SF52">
    <property type="entry name" value="MISMATCH REPAIR ENDONUCLEASE PMS2"/>
    <property type="match status" value="1"/>
</dbReference>
<evidence type="ECO:0000256" key="3">
    <source>
        <dbReference type="ARBA" id="ARBA00022763"/>
    </source>
</evidence>
<dbReference type="VEuPathDB" id="TrichDB:TVAG_226330"/>
<dbReference type="AlphaFoldDB" id="A2ER67"/>
<dbReference type="RefSeq" id="XP_001317043.1">
    <property type="nucleotide sequence ID" value="XM_001317008.1"/>
</dbReference>
<keyword evidence="3" id="KW-0227">DNA damage</keyword>
<dbReference type="Gene3D" id="3.30.565.10">
    <property type="entry name" value="Histidine kinase-like ATPase, C-terminal domain"/>
    <property type="match status" value="1"/>
</dbReference>
<dbReference type="InterPro" id="IPR013507">
    <property type="entry name" value="DNA_mismatch_S5_2-like"/>
</dbReference>
<dbReference type="SUPFAM" id="SSF55874">
    <property type="entry name" value="ATPase domain of HSP90 chaperone/DNA topoisomerase II/histidine kinase"/>
    <property type="match status" value="1"/>
</dbReference>
<accession>A2ER67</accession>
<dbReference type="eggNOG" id="KOG1979">
    <property type="taxonomic scope" value="Eukaryota"/>
</dbReference>
<dbReference type="EMBL" id="DS113464">
    <property type="protein sequence ID" value="EAY04820.1"/>
    <property type="molecule type" value="Genomic_DNA"/>
</dbReference>
<dbReference type="Pfam" id="PF13589">
    <property type="entry name" value="HATPase_c_3"/>
    <property type="match status" value="1"/>
</dbReference>
<dbReference type="InParanoid" id="A2ER67"/>
<comment type="subcellular location">
    <subcellularLocation>
        <location evidence="1">Nucleus</location>
    </subcellularLocation>
</comment>
<feature type="compositionally biased region" description="Basic and acidic residues" evidence="5">
    <location>
        <begin position="400"/>
        <end position="414"/>
    </location>
</feature>
<reference evidence="7" key="1">
    <citation type="submission" date="2006-10" db="EMBL/GenBank/DDBJ databases">
        <authorList>
            <person name="Amadeo P."/>
            <person name="Zhao Q."/>
            <person name="Wortman J."/>
            <person name="Fraser-Liggett C."/>
            <person name="Carlton J."/>
        </authorList>
    </citation>
    <scope>NUCLEOTIDE SEQUENCE</scope>
    <source>
        <strain evidence="7">G3</strain>
    </source>
</reference>
<dbReference type="CDD" id="cd16926">
    <property type="entry name" value="HATPase_MutL-MLH-PMS-like"/>
    <property type="match status" value="1"/>
</dbReference>
<keyword evidence="4" id="KW-0539">Nucleus</keyword>
<dbReference type="FunFam" id="3.30.565.10:FF:000079">
    <property type="entry name" value="DNA mismatch repair protein MLH"/>
    <property type="match status" value="1"/>
</dbReference>
<protein>
    <submittedName>
        <fullName evidence="7">DNA mismatch repair protein, putative</fullName>
    </submittedName>
</protein>
<dbReference type="OMA" id="MCLIQHE"/>
<dbReference type="PROSITE" id="PS00058">
    <property type="entry name" value="DNA_MISMATCH_REPAIR_1"/>
    <property type="match status" value="1"/>
</dbReference>
<evidence type="ECO:0000256" key="5">
    <source>
        <dbReference type="SAM" id="MobiDB-lite"/>
    </source>
</evidence>
<evidence type="ECO:0000256" key="2">
    <source>
        <dbReference type="ARBA" id="ARBA00006082"/>
    </source>
</evidence>
<dbReference type="Pfam" id="PF16413">
    <property type="entry name" value="Mlh1_C"/>
    <property type="match status" value="1"/>
</dbReference>
<evidence type="ECO:0000259" key="6">
    <source>
        <dbReference type="SMART" id="SM01340"/>
    </source>
</evidence>
<dbReference type="KEGG" id="tva:4762685"/>
<dbReference type="Gene3D" id="3.30.230.10">
    <property type="match status" value="1"/>
</dbReference>
<dbReference type="PANTHER" id="PTHR10073">
    <property type="entry name" value="DNA MISMATCH REPAIR PROTEIN MLH, PMS, MUTL"/>
    <property type="match status" value="1"/>
</dbReference>
<sequence length="775" mass="86934">MSEPGYIMKLDDSVIHKIAAGEIITEPVNVVKELLENSIDAVADHIQINIENGGYGLIQIKDDGTGIRKSDMPLACARHTTSKLHKYNDLRTIGTFGFRGEALFSMSCCAHVTITTKTFQEEYGYSAEYSDGKMSSDLKNIAATEGTTVEVRDLFYNNRLRLNARPKATTDAKKIYEVVAKYAVTYPELSFVLSSNGKEMLQTYGGSKTEDVLKLLFDIEDTKSIFTLSFSPYPNVTATMFLSAPSFSSKKKMNAIFINGRLVQCQSFKHSIDTAYSETVGSGVSPFYFIILVMPQENVEVNVHPSKKTVKFIGEVEIGEEIHKKIKESLEQRRGSRPVMLMKERTHKTSQKPTDSPQIDKFISQISQKPAEDAPPLSQRDKARQMLGLPLLDAPSNEKSTNEEPEKHEEEERPIAPPSYKPPEENKPQEPQNFLSESDDEKSEVKNEPKVEEPVTQDLPKPNIPVENTHFSDDSDENQFFLPKVPKSVKKNTLNTEKAPKKSSTSDTRYNLFAELKYKPKVVSAAEQGMKTLEQLLTPPTVIAKPFRNVELQSVLEMRRNFTENSSKTLTEILKGHSFLGFCDISNFLISFGDGLYLCNTFGVVKDLFVKLILDKFQNFPQLRLDKPIDIAQTVSILGNDGEKAVQTLENNSAMLMDYFSISIENGKLYSMPSIVSNYRPTYSAMPLFLSNIVNNVDWENEIQCLSTLIDEIASVSSPIPDDGNDKEVEMKLMNQIGSLVLPVMKEESFVASMDATESVMKLYTAASLFDKFNQ</sequence>
<feature type="compositionally biased region" description="Basic and acidic residues" evidence="5">
    <location>
        <begin position="443"/>
        <end position="453"/>
    </location>
</feature>
<name>A2ER67_TRIV3</name>
<dbReference type="InterPro" id="IPR036890">
    <property type="entry name" value="HATPase_C_sf"/>
</dbReference>
<dbReference type="SMR" id="A2ER67"/>
<dbReference type="GO" id="GO:0005524">
    <property type="term" value="F:ATP binding"/>
    <property type="evidence" value="ECO:0007669"/>
    <property type="project" value="InterPro"/>
</dbReference>
<dbReference type="SMART" id="SM01340">
    <property type="entry name" value="DNA_mis_repair"/>
    <property type="match status" value="1"/>
</dbReference>
<keyword evidence="8" id="KW-1185">Reference proteome</keyword>
<dbReference type="InterPro" id="IPR038973">
    <property type="entry name" value="MutL/Mlh/Pms-like"/>
</dbReference>
<evidence type="ECO:0000313" key="8">
    <source>
        <dbReference type="Proteomes" id="UP000001542"/>
    </source>
</evidence>